<name>B3MW59_DROAN</name>
<accession>B3MW59</accession>
<keyword evidence="6 15" id="KW-0812">Transmembrane</keyword>
<comment type="subcellular location">
    <subcellularLocation>
        <location evidence="1">Membrane</location>
    </subcellularLocation>
</comment>
<evidence type="ECO:0000256" key="1">
    <source>
        <dbReference type="ARBA" id="ARBA00004370"/>
    </source>
</evidence>
<evidence type="ECO:0000256" key="13">
    <source>
        <dbReference type="ARBA" id="ARBA00025707"/>
    </source>
</evidence>
<keyword evidence="7 15" id="KW-1133">Transmembrane helix</keyword>
<dbReference type="PROSITE" id="PS50222">
    <property type="entry name" value="EF_HAND_2"/>
    <property type="match status" value="1"/>
</dbReference>
<dbReference type="OrthoDB" id="272512at2759"/>
<keyword evidence="5 17" id="KW-0808">Transferase</keyword>
<evidence type="ECO:0000256" key="14">
    <source>
        <dbReference type="SAM" id="MobiDB-lite"/>
    </source>
</evidence>
<keyword evidence="18" id="KW-1185">Reference proteome</keyword>
<comment type="similarity">
    <text evidence="3">Belongs to the 1-acyl-sn-glycerol-3-phosphate acyltransferase family.</text>
</comment>
<dbReference type="STRING" id="7217.B3MW59"/>
<feature type="region of interest" description="Disordered" evidence="14">
    <location>
        <begin position="1"/>
        <end position="26"/>
    </location>
</feature>
<evidence type="ECO:0000256" key="7">
    <source>
        <dbReference type="ARBA" id="ARBA00022989"/>
    </source>
</evidence>
<evidence type="ECO:0000256" key="11">
    <source>
        <dbReference type="ARBA" id="ARBA00023264"/>
    </source>
</evidence>
<keyword evidence="4" id="KW-0444">Lipid biosynthesis</keyword>
<dbReference type="PhylomeDB" id="B3MW59"/>
<dbReference type="Pfam" id="PF13833">
    <property type="entry name" value="EF-hand_8"/>
    <property type="match status" value="1"/>
</dbReference>
<sequence length="558" mass="62268">MNTSTVNRCRRSSTTPAGTGEDVPPAQLGVDVGGDGDCGSGGGGVGGVAVTPSCLTKRDSEEDAWASKGYNYINPFVHRIEIDSHIEVAKTYVLTLLLLPLRVVGCVLSLLSAWMFSCIGLYGLTLDDLKEKPLTGWRKQVQYMTACAMRMVYTFGSFHYVSMKGRPATPKEAPILVVAPHSSYVDSILVVASGPPSIVAKRETADIPLLGRIINYAQPIYVQREDPNSRQNTIRDIVARARSTDDWPQVVIFAEGTCTNRTALIKFKPGAFYPGVPVQPVLLKYPNKFDTFTWTWDGPGVLRLLWLTMTQFYNRCEIEYLPVYTPSPDEVADANLYANNVREVMAKALGVPTSDYSFEDVIVMSRARDMKIPFPGDIVEIERTIEKLGLVESQRDKELCECYLRLPGTDKLDIITFGELLRIDLKNPDLHKLFALLDHRRAGTVSLKSFLLCSLFCKLKNSDLLTFLRALINLYSESSQKIDRESFVRLMRHAGGKLNEQKAQALFYALDTNNLGYVSFDSFVEHTEKQKSSYKFLYHKSEHIRRPKAAGGATTPAN</sequence>
<protein>
    <recommendedName>
        <fullName evidence="16">EF-hand domain-containing protein</fullName>
    </recommendedName>
</protein>
<feature type="domain" description="EF-hand" evidence="16">
    <location>
        <begin position="498"/>
        <end position="533"/>
    </location>
</feature>
<dbReference type="GO" id="GO:0005509">
    <property type="term" value="F:calcium ion binding"/>
    <property type="evidence" value="ECO:0007669"/>
    <property type="project" value="InterPro"/>
</dbReference>
<evidence type="ECO:0000256" key="9">
    <source>
        <dbReference type="ARBA" id="ARBA00023136"/>
    </source>
</evidence>
<dbReference type="Pfam" id="PF01553">
    <property type="entry name" value="Acyltransferase"/>
    <property type="match status" value="1"/>
</dbReference>
<dbReference type="OMA" id="FLYHKSE"/>
<dbReference type="GeneID" id="6505285"/>
<dbReference type="InterPro" id="IPR002123">
    <property type="entry name" value="Plipid/glycerol_acylTrfase"/>
</dbReference>
<dbReference type="UniPathway" id="UPA00085"/>
<dbReference type="GO" id="GO:0005783">
    <property type="term" value="C:endoplasmic reticulum"/>
    <property type="evidence" value="ECO:0007669"/>
    <property type="project" value="TreeGrafter"/>
</dbReference>
<evidence type="ECO:0000256" key="6">
    <source>
        <dbReference type="ARBA" id="ARBA00022692"/>
    </source>
</evidence>
<dbReference type="Gene3D" id="1.10.238.10">
    <property type="entry name" value="EF-hand"/>
    <property type="match status" value="1"/>
</dbReference>
<evidence type="ECO:0000256" key="8">
    <source>
        <dbReference type="ARBA" id="ARBA00023098"/>
    </source>
</evidence>
<dbReference type="EMBL" id="CH902625">
    <property type="protein sequence ID" value="EDV35204.1"/>
    <property type="molecule type" value="Genomic_DNA"/>
</dbReference>
<keyword evidence="12 17" id="KW-0012">Acyltransferase</keyword>
<proteinExistence type="inferred from homology"/>
<dbReference type="GO" id="GO:0042171">
    <property type="term" value="F:lysophosphatidic acid acyltransferase activity"/>
    <property type="evidence" value="ECO:0007669"/>
    <property type="project" value="TreeGrafter"/>
</dbReference>
<gene>
    <name evidence="17" type="primary">Dana\GF22630</name>
    <name evidence="17" type="synonym">dana_GLEANR_6583</name>
    <name evidence="17" type="ORF">GF22630</name>
</gene>
<dbReference type="Proteomes" id="UP000007801">
    <property type="component" value="Unassembled WGS sequence"/>
</dbReference>
<dbReference type="AlphaFoldDB" id="B3MW59"/>
<keyword evidence="8" id="KW-0443">Lipid metabolism</keyword>
<dbReference type="CTD" id="31899"/>
<evidence type="ECO:0000256" key="10">
    <source>
        <dbReference type="ARBA" id="ARBA00023209"/>
    </source>
</evidence>
<organism evidence="17 18">
    <name type="scientific">Drosophila ananassae</name>
    <name type="common">Fruit fly</name>
    <dbReference type="NCBI Taxonomy" id="7217"/>
    <lineage>
        <taxon>Eukaryota</taxon>
        <taxon>Metazoa</taxon>
        <taxon>Ecdysozoa</taxon>
        <taxon>Arthropoda</taxon>
        <taxon>Hexapoda</taxon>
        <taxon>Insecta</taxon>
        <taxon>Pterygota</taxon>
        <taxon>Neoptera</taxon>
        <taxon>Endopterygota</taxon>
        <taxon>Diptera</taxon>
        <taxon>Brachycera</taxon>
        <taxon>Muscomorpha</taxon>
        <taxon>Ephydroidea</taxon>
        <taxon>Drosophilidae</taxon>
        <taxon>Drosophila</taxon>
        <taxon>Sophophora</taxon>
    </lineage>
</organism>
<dbReference type="GO" id="GO:0008374">
    <property type="term" value="F:O-acyltransferase activity"/>
    <property type="evidence" value="ECO:0007669"/>
    <property type="project" value="InterPro"/>
</dbReference>
<dbReference type="SUPFAM" id="SSF69593">
    <property type="entry name" value="Glycerol-3-phosphate (1)-acyltransferase"/>
    <property type="match status" value="1"/>
</dbReference>
<evidence type="ECO:0000259" key="16">
    <source>
        <dbReference type="PROSITE" id="PS50222"/>
    </source>
</evidence>
<dbReference type="HOGENOM" id="CLU_025017_0_1_1"/>
<dbReference type="InterPro" id="IPR011992">
    <property type="entry name" value="EF-hand-dom_pair"/>
</dbReference>
<evidence type="ECO:0000256" key="15">
    <source>
        <dbReference type="SAM" id="Phobius"/>
    </source>
</evidence>
<dbReference type="CDD" id="cd07991">
    <property type="entry name" value="LPLAT_LPCAT1-like"/>
    <property type="match status" value="1"/>
</dbReference>
<dbReference type="FunCoup" id="B3MW59">
    <property type="interactions" value="1454"/>
</dbReference>
<feature type="transmembrane region" description="Helical" evidence="15">
    <location>
        <begin position="99"/>
        <end position="123"/>
    </location>
</feature>
<keyword evidence="10" id="KW-0594">Phospholipid biosynthesis</keyword>
<reference evidence="17 18" key="1">
    <citation type="journal article" date="2007" name="Nature">
        <title>Evolution of genes and genomes on the Drosophila phylogeny.</title>
        <authorList>
            <consortium name="Drosophila 12 Genomes Consortium"/>
            <person name="Clark A.G."/>
            <person name="Eisen M.B."/>
            <person name="Smith D.R."/>
            <person name="Bergman C.M."/>
            <person name="Oliver B."/>
            <person name="Markow T.A."/>
            <person name="Kaufman T.C."/>
            <person name="Kellis M."/>
            <person name="Gelbart W."/>
            <person name="Iyer V.N."/>
            <person name="Pollard D.A."/>
            <person name="Sackton T.B."/>
            <person name="Larracuente A.M."/>
            <person name="Singh N.D."/>
            <person name="Abad J.P."/>
            <person name="Abt D.N."/>
            <person name="Adryan B."/>
            <person name="Aguade M."/>
            <person name="Akashi H."/>
            <person name="Anderson W.W."/>
            <person name="Aquadro C.F."/>
            <person name="Ardell D.H."/>
            <person name="Arguello R."/>
            <person name="Artieri C.G."/>
            <person name="Barbash D.A."/>
            <person name="Barker D."/>
            <person name="Barsanti P."/>
            <person name="Batterham P."/>
            <person name="Batzoglou S."/>
            <person name="Begun D."/>
            <person name="Bhutkar A."/>
            <person name="Blanco E."/>
            <person name="Bosak S.A."/>
            <person name="Bradley R.K."/>
            <person name="Brand A.D."/>
            <person name="Brent M.R."/>
            <person name="Brooks A.N."/>
            <person name="Brown R.H."/>
            <person name="Butlin R.K."/>
            <person name="Caggese C."/>
            <person name="Calvi B.R."/>
            <person name="Bernardo de Carvalho A."/>
            <person name="Caspi A."/>
            <person name="Castrezana S."/>
            <person name="Celniker S.E."/>
            <person name="Chang J.L."/>
            <person name="Chapple C."/>
            <person name="Chatterji S."/>
            <person name="Chinwalla A."/>
            <person name="Civetta A."/>
            <person name="Clifton S.W."/>
            <person name="Comeron J.M."/>
            <person name="Costello J.C."/>
            <person name="Coyne J.A."/>
            <person name="Daub J."/>
            <person name="David R.G."/>
            <person name="Delcher A.L."/>
            <person name="Delehaunty K."/>
            <person name="Do C.B."/>
            <person name="Ebling H."/>
            <person name="Edwards K."/>
            <person name="Eickbush T."/>
            <person name="Evans J.D."/>
            <person name="Filipski A."/>
            <person name="Findeiss S."/>
            <person name="Freyhult E."/>
            <person name="Fulton L."/>
            <person name="Fulton R."/>
            <person name="Garcia A.C."/>
            <person name="Gardiner A."/>
            <person name="Garfield D.A."/>
            <person name="Garvin B.E."/>
            <person name="Gibson G."/>
            <person name="Gilbert D."/>
            <person name="Gnerre S."/>
            <person name="Godfrey J."/>
            <person name="Good R."/>
            <person name="Gotea V."/>
            <person name="Gravely B."/>
            <person name="Greenberg A.J."/>
            <person name="Griffiths-Jones S."/>
            <person name="Gross S."/>
            <person name="Guigo R."/>
            <person name="Gustafson E.A."/>
            <person name="Haerty W."/>
            <person name="Hahn M.W."/>
            <person name="Halligan D.L."/>
            <person name="Halpern A.L."/>
            <person name="Halter G.M."/>
            <person name="Han M.V."/>
            <person name="Heger A."/>
            <person name="Hillier L."/>
            <person name="Hinrichs A.S."/>
            <person name="Holmes I."/>
            <person name="Hoskins R.A."/>
            <person name="Hubisz M.J."/>
            <person name="Hultmark D."/>
            <person name="Huntley M.A."/>
            <person name="Jaffe D.B."/>
            <person name="Jagadeeshan S."/>
            <person name="Jeck W.R."/>
            <person name="Johnson J."/>
            <person name="Jones C.D."/>
            <person name="Jordan W.C."/>
            <person name="Karpen G.H."/>
            <person name="Kataoka E."/>
            <person name="Keightley P.D."/>
            <person name="Kheradpour P."/>
            <person name="Kirkness E.F."/>
            <person name="Koerich L.B."/>
            <person name="Kristiansen K."/>
            <person name="Kudrna D."/>
            <person name="Kulathinal R.J."/>
            <person name="Kumar S."/>
            <person name="Kwok R."/>
            <person name="Lander E."/>
            <person name="Langley C.H."/>
            <person name="Lapoint R."/>
            <person name="Lazzaro B.P."/>
            <person name="Lee S.J."/>
            <person name="Levesque L."/>
            <person name="Li R."/>
            <person name="Lin C.F."/>
            <person name="Lin M.F."/>
            <person name="Lindblad-Toh K."/>
            <person name="Llopart A."/>
            <person name="Long M."/>
            <person name="Low L."/>
            <person name="Lozovsky E."/>
            <person name="Lu J."/>
            <person name="Luo M."/>
            <person name="Machado C.A."/>
            <person name="Makalowski W."/>
            <person name="Marzo M."/>
            <person name="Matsuda M."/>
            <person name="Matzkin L."/>
            <person name="McAllister B."/>
            <person name="McBride C.S."/>
            <person name="McKernan B."/>
            <person name="McKernan K."/>
            <person name="Mendez-Lago M."/>
            <person name="Minx P."/>
            <person name="Mollenhauer M.U."/>
            <person name="Montooth K."/>
            <person name="Mount S.M."/>
            <person name="Mu X."/>
            <person name="Myers E."/>
            <person name="Negre B."/>
            <person name="Newfeld S."/>
            <person name="Nielsen R."/>
            <person name="Noor M.A."/>
            <person name="O'Grady P."/>
            <person name="Pachter L."/>
            <person name="Papaceit M."/>
            <person name="Parisi M.J."/>
            <person name="Parisi M."/>
            <person name="Parts L."/>
            <person name="Pedersen J.S."/>
            <person name="Pesole G."/>
            <person name="Phillippy A.M."/>
            <person name="Ponting C.P."/>
            <person name="Pop M."/>
            <person name="Porcelli D."/>
            <person name="Powell J.R."/>
            <person name="Prohaska S."/>
            <person name="Pruitt K."/>
            <person name="Puig M."/>
            <person name="Quesneville H."/>
            <person name="Ram K.R."/>
            <person name="Rand D."/>
            <person name="Rasmussen M.D."/>
            <person name="Reed L.K."/>
            <person name="Reenan R."/>
            <person name="Reily A."/>
            <person name="Remington K.A."/>
            <person name="Rieger T.T."/>
            <person name="Ritchie M.G."/>
            <person name="Robin C."/>
            <person name="Rogers Y.H."/>
            <person name="Rohde C."/>
            <person name="Rozas J."/>
            <person name="Rubenfield M.J."/>
            <person name="Ruiz A."/>
            <person name="Russo S."/>
            <person name="Salzberg S.L."/>
            <person name="Sanchez-Gracia A."/>
            <person name="Saranga D.J."/>
            <person name="Sato H."/>
            <person name="Schaeffer S.W."/>
            <person name="Schatz M.C."/>
            <person name="Schlenke T."/>
            <person name="Schwartz R."/>
            <person name="Segarra C."/>
            <person name="Singh R.S."/>
            <person name="Sirot L."/>
            <person name="Sirota M."/>
            <person name="Sisneros N.B."/>
            <person name="Smith C.D."/>
            <person name="Smith T.F."/>
            <person name="Spieth J."/>
            <person name="Stage D.E."/>
            <person name="Stark A."/>
            <person name="Stephan W."/>
            <person name="Strausberg R.L."/>
            <person name="Strempel S."/>
            <person name="Sturgill D."/>
            <person name="Sutton G."/>
            <person name="Sutton G.G."/>
            <person name="Tao W."/>
            <person name="Teichmann S."/>
            <person name="Tobari Y.N."/>
            <person name="Tomimura Y."/>
            <person name="Tsolas J.M."/>
            <person name="Valente V.L."/>
            <person name="Venter E."/>
            <person name="Venter J.C."/>
            <person name="Vicario S."/>
            <person name="Vieira F.G."/>
            <person name="Vilella A.J."/>
            <person name="Villasante A."/>
            <person name="Walenz B."/>
            <person name="Wang J."/>
            <person name="Wasserman M."/>
            <person name="Watts T."/>
            <person name="Wilson D."/>
            <person name="Wilson R.K."/>
            <person name="Wing R.A."/>
            <person name="Wolfner M.F."/>
            <person name="Wong A."/>
            <person name="Wong G.K."/>
            <person name="Wu C.I."/>
            <person name="Wu G."/>
            <person name="Yamamoto D."/>
            <person name="Yang H.P."/>
            <person name="Yang S.P."/>
            <person name="Yorke J.A."/>
            <person name="Yoshida K."/>
            <person name="Zdobnov E."/>
            <person name="Zhang P."/>
            <person name="Zhang Y."/>
            <person name="Zimin A.V."/>
            <person name="Baldwin J."/>
            <person name="Abdouelleil A."/>
            <person name="Abdulkadir J."/>
            <person name="Abebe A."/>
            <person name="Abera B."/>
            <person name="Abreu J."/>
            <person name="Acer S.C."/>
            <person name="Aftuck L."/>
            <person name="Alexander A."/>
            <person name="An P."/>
            <person name="Anderson E."/>
            <person name="Anderson S."/>
            <person name="Arachi H."/>
            <person name="Azer M."/>
            <person name="Bachantsang P."/>
            <person name="Barry A."/>
            <person name="Bayul T."/>
            <person name="Berlin A."/>
            <person name="Bessette D."/>
            <person name="Bloom T."/>
            <person name="Blye J."/>
            <person name="Boguslavskiy L."/>
            <person name="Bonnet C."/>
            <person name="Boukhgalter B."/>
            <person name="Bourzgui I."/>
            <person name="Brown A."/>
            <person name="Cahill P."/>
            <person name="Channer S."/>
            <person name="Cheshatsang Y."/>
            <person name="Chuda L."/>
            <person name="Citroen M."/>
            <person name="Collymore A."/>
            <person name="Cooke P."/>
            <person name="Costello M."/>
            <person name="D'Aco K."/>
            <person name="Daza R."/>
            <person name="De Haan G."/>
            <person name="DeGray S."/>
            <person name="DeMaso C."/>
            <person name="Dhargay N."/>
            <person name="Dooley K."/>
            <person name="Dooley E."/>
            <person name="Doricent M."/>
            <person name="Dorje P."/>
            <person name="Dorjee K."/>
            <person name="Dupes A."/>
            <person name="Elong R."/>
            <person name="Falk J."/>
            <person name="Farina A."/>
            <person name="Faro S."/>
            <person name="Ferguson D."/>
            <person name="Fisher S."/>
            <person name="Foley C.D."/>
            <person name="Franke A."/>
            <person name="Friedrich D."/>
            <person name="Gadbois L."/>
            <person name="Gearin G."/>
            <person name="Gearin C.R."/>
            <person name="Giannoukos G."/>
            <person name="Goode T."/>
            <person name="Graham J."/>
            <person name="Grandbois E."/>
            <person name="Grewal S."/>
            <person name="Gyaltsen K."/>
            <person name="Hafez N."/>
            <person name="Hagos B."/>
            <person name="Hall J."/>
            <person name="Henson C."/>
            <person name="Hollinger A."/>
            <person name="Honan T."/>
            <person name="Huard M.D."/>
            <person name="Hughes L."/>
            <person name="Hurhula B."/>
            <person name="Husby M.E."/>
            <person name="Kamat A."/>
            <person name="Kanga B."/>
            <person name="Kashin S."/>
            <person name="Khazanovich D."/>
            <person name="Kisner P."/>
            <person name="Lance K."/>
            <person name="Lara M."/>
            <person name="Lee W."/>
            <person name="Lennon N."/>
            <person name="Letendre F."/>
            <person name="LeVine R."/>
            <person name="Lipovsky A."/>
            <person name="Liu X."/>
            <person name="Liu J."/>
            <person name="Liu S."/>
            <person name="Lokyitsang T."/>
            <person name="Lokyitsang Y."/>
            <person name="Lubonja R."/>
            <person name="Lui A."/>
            <person name="MacDonald P."/>
            <person name="Magnisalis V."/>
            <person name="Maru K."/>
            <person name="Matthews C."/>
            <person name="McCusker W."/>
            <person name="McDonough S."/>
            <person name="Mehta T."/>
            <person name="Meldrim J."/>
            <person name="Meneus L."/>
            <person name="Mihai O."/>
            <person name="Mihalev A."/>
            <person name="Mihova T."/>
            <person name="Mittelman R."/>
            <person name="Mlenga V."/>
            <person name="Montmayeur A."/>
            <person name="Mulrain L."/>
            <person name="Navidi A."/>
            <person name="Naylor J."/>
            <person name="Negash T."/>
            <person name="Nguyen T."/>
            <person name="Nguyen N."/>
            <person name="Nicol R."/>
            <person name="Norbu C."/>
            <person name="Norbu N."/>
            <person name="Novod N."/>
            <person name="O'Neill B."/>
            <person name="Osman S."/>
            <person name="Markiewicz E."/>
            <person name="Oyono O.L."/>
            <person name="Patti C."/>
            <person name="Phunkhang P."/>
            <person name="Pierre F."/>
            <person name="Priest M."/>
            <person name="Raghuraman S."/>
            <person name="Rege F."/>
            <person name="Reyes R."/>
            <person name="Rise C."/>
            <person name="Rogov P."/>
            <person name="Ross K."/>
            <person name="Ryan E."/>
            <person name="Settipalli S."/>
            <person name="Shea T."/>
            <person name="Sherpa N."/>
            <person name="Shi L."/>
            <person name="Shih D."/>
            <person name="Sparrow T."/>
            <person name="Spaulding J."/>
            <person name="Stalker J."/>
            <person name="Stange-Thomann N."/>
            <person name="Stavropoulos S."/>
            <person name="Stone C."/>
            <person name="Strader C."/>
            <person name="Tesfaye S."/>
            <person name="Thomson T."/>
            <person name="Thoulutsang Y."/>
            <person name="Thoulutsang D."/>
            <person name="Topham K."/>
            <person name="Topping I."/>
            <person name="Tsamla T."/>
            <person name="Vassiliev H."/>
            <person name="Vo A."/>
            <person name="Wangchuk T."/>
            <person name="Wangdi T."/>
            <person name="Weiand M."/>
            <person name="Wilkinson J."/>
            <person name="Wilson A."/>
            <person name="Yadav S."/>
            <person name="Young G."/>
            <person name="Yu Q."/>
            <person name="Zembek L."/>
            <person name="Zhong D."/>
            <person name="Zimmer A."/>
            <person name="Zwirko Z."/>
            <person name="Jaffe D.B."/>
            <person name="Alvarez P."/>
            <person name="Brockman W."/>
            <person name="Butler J."/>
            <person name="Chin C."/>
            <person name="Gnerre S."/>
            <person name="Grabherr M."/>
            <person name="Kleber M."/>
            <person name="Mauceli E."/>
            <person name="MacCallum I."/>
        </authorList>
    </citation>
    <scope>NUCLEOTIDE SEQUENCE [LARGE SCALE GENOMIC DNA]</scope>
    <source>
        <strain evidence="18">Tucson 14024-0371.13</strain>
    </source>
</reference>
<keyword evidence="9 15" id="KW-0472">Membrane</keyword>
<dbReference type="KEGG" id="dan:6505285"/>
<feature type="compositionally biased region" description="Polar residues" evidence="14">
    <location>
        <begin position="1"/>
        <end position="17"/>
    </location>
</feature>
<dbReference type="InterPro" id="IPR002048">
    <property type="entry name" value="EF_hand_dom"/>
</dbReference>
<keyword evidence="11" id="KW-1208">Phospholipid metabolism</keyword>
<dbReference type="PANTHER" id="PTHR23063">
    <property type="entry name" value="PHOSPHOLIPID ACYLTRANSFERASE"/>
    <property type="match status" value="1"/>
</dbReference>
<evidence type="ECO:0000256" key="3">
    <source>
        <dbReference type="ARBA" id="ARBA00008655"/>
    </source>
</evidence>
<evidence type="ECO:0000256" key="5">
    <source>
        <dbReference type="ARBA" id="ARBA00022679"/>
    </source>
</evidence>
<evidence type="ECO:0000313" key="18">
    <source>
        <dbReference type="Proteomes" id="UP000007801"/>
    </source>
</evidence>
<dbReference type="GO" id="GO:0016020">
    <property type="term" value="C:membrane"/>
    <property type="evidence" value="ECO:0007669"/>
    <property type="project" value="UniProtKB-SubCell"/>
</dbReference>
<evidence type="ECO:0000256" key="2">
    <source>
        <dbReference type="ARBA" id="ARBA00005074"/>
    </source>
</evidence>
<dbReference type="InterPro" id="IPR045252">
    <property type="entry name" value="LPCAT1-like"/>
</dbReference>
<evidence type="ECO:0000313" key="17">
    <source>
        <dbReference type="EMBL" id="EDV35204.1"/>
    </source>
</evidence>
<comment type="pathway">
    <text evidence="13">Phospholipid metabolism.</text>
</comment>
<comment type="pathway">
    <text evidence="2">Lipid metabolism; phospholipid metabolism.</text>
</comment>
<dbReference type="eggNOG" id="KOG4666">
    <property type="taxonomic scope" value="Eukaryota"/>
</dbReference>
<dbReference type="SUPFAM" id="SSF47473">
    <property type="entry name" value="EF-hand"/>
    <property type="match status" value="1"/>
</dbReference>
<evidence type="ECO:0000256" key="12">
    <source>
        <dbReference type="ARBA" id="ARBA00023315"/>
    </source>
</evidence>
<dbReference type="PANTHER" id="PTHR23063:SF52">
    <property type="entry name" value="LYSOPHOSPHATIDYLCHOLINE ACYLTRANSFERASE"/>
    <property type="match status" value="1"/>
</dbReference>
<dbReference type="GO" id="GO:0008654">
    <property type="term" value="P:phospholipid biosynthetic process"/>
    <property type="evidence" value="ECO:0007669"/>
    <property type="project" value="UniProtKB-KW"/>
</dbReference>
<evidence type="ECO:0000256" key="4">
    <source>
        <dbReference type="ARBA" id="ARBA00022516"/>
    </source>
</evidence>
<dbReference type="SMR" id="B3MW59"/>
<dbReference type="SMART" id="SM00563">
    <property type="entry name" value="PlsC"/>
    <property type="match status" value="1"/>
</dbReference>
<dbReference type="InParanoid" id="B3MW59"/>